<evidence type="ECO:0000256" key="1">
    <source>
        <dbReference type="SAM" id="MobiDB-lite"/>
    </source>
</evidence>
<sequence length="157" mass="17919">MSDNDHSVIWDGPKEPNQRRNEPNNWEEYESDEPKYNGRKNKFVMAIEYIVIFVAIVTIFSSGYVLATWKSLATPEELKVISPFAIKSFLVAFQLLSIAVCILMILSLTKKYCTKTPIVLTAWILAIPFIMAASFIMIFILFIWLFSKSAIRNAANS</sequence>
<organism evidence="3 4">
    <name type="scientific">Metamycoplasma auris 15026</name>
    <dbReference type="NCBI Taxonomy" id="1188233"/>
    <lineage>
        <taxon>Bacteria</taxon>
        <taxon>Bacillati</taxon>
        <taxon>Mycoplasmatota</taxon>
        <taxon>Mycoplasmoidales</taxon>
        <taxon>Metamycoplasmataceae</taxon>
        <taxon>Metamycoplasma</taxon>
    </lineage>
</organism>
<evidence type="ECO:0000256" key="2">
    <source>
        <dbReference type="SAM" id="Phobius"/>
    </source>
</evidence>
<proteinExistence type="predicted"/>
<keyword evidence="2" id="KW-1133">Transmembrane helix</keyword>
<dbReference type="AlphaFoldDB" id="N9V9Z4"/>
<evidence type="ECO:0000313" key="3">
    <source>
        <dbReference type="EMBL" id="ENY68523.1"/>
    </source>
</evidence>
<dbReference type="RefSeq" id="WP_004425304.1">
    <property type="nucleotide sequence ID" value="NZ_AORI01000012.1"/>
</dbReference>
<protein>
    <submittedName>
        <fullName evidence="3">Uncharacterized protein</fullName>
    </submittedName>
</protein>
<feature type="transmembrane region" description="Helical" evidence="2">
    <location>
        <begin position="118"/>
        <end position="146"/>
    </location>
</feature>
<comment type="caution">
    <text evidence="3">The sequence shown here is derived from an EMBL/GenBank/DDBJ whole genome shotgun (WGS) entry which is preliminary data.</text>
</comment>
<keyword evidence="2" id="KW-0812">Transmembrane</keyword>
<keyword evidence="2" id="KW-0472">Membrane</keyword>
<feature type="region of interest" description="Disordered" evidence="1">
    <location>
        <begin position="1"/>
        <end position="31"/>
    </location>
</feature>
<keyword evidence="4" id="KW-1185">Reference proteome</keyword>
<dbReference type="Proteomes" id="UP000013131">
    <property type="component" value="Unassembled WGS sequence"/>
</dbReference>
<accession>N9V9Z4</accession>
<reference evidence="3 4" key="1">
    <citation type="journal article" date="2013" name="Genome Announc.">
        <title>Draft Genome Sequences of Mycoplasma auris and Mycoplasma yeatsii, Two Species of the Ear Canal of Caprinae.</title>
        <authorList>
            <person name="Dordet-Frisoni E."/>
            <person name="Baranowski E."/>
            <person name="Barre A."/>
            <person name="Blanchard A."/>
            <person name="Breton M."/>
            <person name="Couture C."/>
            <person name="Dupuy V."/>
            <person name="Gaurivaud P."/>
            <person name="Jacob D."/>
            <person name="Lemaitre C."/>
            <person name="Manso-Silvan L."/>
            <person name="Nikolski M."/>
            <person name="Nouvel L.X."/>
            <person name="Poumarat F."/>
            <person name="Sirand-Pugnet P."/>
            <person name="Thebault P."/>
            <person name="Theil S."/>
            <person name="Thiaucourt F."/>
            <person name="Citti C."/>
            <person name="Tardy F."/>
        </authorList>
    </citation>
    <scope>NUCLEOTIDE SEQUENCE [LARGE SCALE GENOMIC DNA]</scope>
    <source>
        <strain evidence="3 4">15026</strain>
    </source>
</reference>
<feature type="compositionally biased region" description="Basic and acidic residues" evidence="1">
    <location>
        <begin position="1"/>
        <end position="22"/>
    </location>
</feature>
<gene>
    <name evidence="3" type="ORF">MAU_6010</name>
</gene>
<feature type="transmembrane region" description="Helical" evidence="2">
    <location>
        <begin position="84"/>
        <end position="106"/>
    </location>
</feature>
<feature type="transmembrane region" description="Helical" evidence="2">
    <location>
        <begin position="43"/>
        <end position="64"/>
    </location>
</feature>
<evidence type="ECO:0000313" key="4">
    <source>
        <dbReference type="Proteomes" id="UP000013131"/>
    </source>
</evidence>
<dbReference type="EMBL" id="AORI01000012">
    <property type="protein sequence ID" value="ENY68523.1"/>
    <property type="molecule type" value="Genomic_DNA"/>
</dbReference>
<name>N9V9Z4_9BACT</name>